<keyword evidence="6" id="KW-0256">Endoplasmic reticulum</keyword>
<evidence type="ECO:0000256" key="6">
    <source>
        <dbReference type="ARBA" id="ARBA00022824"/>
    </source>
</evidence>
<keyword evidence="8 11" id="KW-0472">Membrane</keyword>
<feature type="transmembrane region" description="Helical" evidence="11">
    <location>
        <begin position="47"/>
        <end position="65"/>
    </location>
</feature>
<dbReference type="OrthoDB" id="271604at2759"/>
<feature type="domain" description="CAAX prenyl protease 2/Lysostaphin resistance protein A-like" evidence="12">
    <location>
        <begin position="147"/>
        <end position="257"/>
    </location>
</feature>
<evidence type="ECO:0000256" key="3">
    <source>
        <dbReference type="ARBA" id="ARBA00022670"/>
    </source>
</evidence>
<dbReference type="InterPro" id="IPR039731">
    <property type="entry name" value="Rce1"/>
</dbReference>
<evidence type="ECO:0000256" key="2">
    <source>
        <dbReference type="ARBA" id="ARBA00006897"/>
    </source>
</evidence>
<evidence type="ECO:0000256" key="7">
    <source>
        <dbReference type="ARBA" id="ARBA00022989"/>
    </source>
</evidence>
<evidence type="ECO:0000256" key="11">
    <source>
        <dbReference type="SAM" id="Phobius"/>
    </source>
</evidence>
<keyword evidence="4 11" id="KW-0812">Transmembrane</keyword>
<reference evidence="13 14" key="1">
    <citation type="submission" date="2016-03" db="EMBL/GenBank/DDBJ databases">
        <authorList>
            <person name="Devillers H."/>
        </authorList>
    </citation>
    <scope>NUCLEOTIDE SEQUENCE [LARGE SCALE GENOMIC DNA]</scope>
    <source>
        <strain evidence="13">CBS 11717</strain>
    </source>
</reference>
<keyword evidence="14" id="KW-1185">Reference proteome</keyword>
<evidence type="ECO:0000256" key="9">
    <source>
        <dbReference type="ARBA" id="ARBA00047280"/>
    </source>
</evidence>
<accession>A0A1G4K7J6</accession>
<keyword evidence="5" id="KW-0378">Hydrolase</keyword>
<name>A0A1G4K7J6_9SACH</name>
<evidence type="ECO:0000256" key="10">
    <source>
        <dbReference type="ARBA" id="ARBA00049729"/>
    </source>
</evidence>
<dbReference type="GO" id="GO:0005789">
    <property type="term" value="C:endoplasmic reticulum membrane"/>
    <property type="evidence" value="ECO:0007669"/>
    <property type="project" value="UniProtKB-SubCell"/>
</dbReference>
<evidence type="ECO:0000313" key="14">
    <source>
        <dbReference type="Proteomes" id="UP000191024"/>
    </source>
</evidence>
<organism evidence="13 14">
    <name type="scientific">Lachancea mirantina</name>
    <dbReference type="NCBI Taxonomy" id="1230905"/>
    <lineage>
        <taxon>Eukaryota</taxon>
        <taxon>Fungi</taxon>
        <taxon>Dikarya</taxon>
        <taxon>Ascomycota</taxon>
        <taxon>Saccharomycotina</taxon>
        <taxon>Saccharomycetes</taxon>
        <taxon>Saccharomycetales</taxon>
        <taxon>Saccharomycetaceae</taxon>
        <taxon>Lachancea</taxon>
    </lineage>
</organism>
<comment type="similarity">
    <text evidence="2">Belongs to the peptidase U48 family.</text>
</comment>
<dbReference type="InterPro" id="IPR003675">
    <property type="entry name" value="Rce1/LyrA-like_dom"/>
</dbReference>
<gene>
    <name evidence="13" type="ORF">LAMI_0G01684G</name>
</gene>
<dbReference type="EC" id="3.4.26.1" evidence="10"/>
<sequence length="317" mass="36068">MISVGHLLSLYVSFSYVAALHLSFRGLNKLKKRRDDVRVIKSRIRRITIISLINLAIIPWVHSLISKGEVSFLDSLINLGVVPGLYVNGHCCRFDLSTFFRDLAHGIQIICTLYCGPLLDNLLCYVLTPGESLSEMFSTVYNEVTNIWGFRNYVFAPVTEELFYTSMVLNNYLTTQVSDSEHRSAIWITPFFFGLAHIHHAFELISTGLYSWTQVLTSAVFQVSYTVIFGIFTNIVFMATGKNLWCCIVLHSFANYMGFPRGSGLEEHILLARKRPNALVMVTSRVWKWCYLALLLVGFMSCFDQTKALLQQTLNTI</sequence>
<comment type="subcellular location">
    <subcellularLocation>
        <location evidence="1">Endoplasmic reticulum membrane</location>
        <topology evidence="1">Multi-pass membrane protein</topology>
    </subcellularLocation>
</comment>
<comment type="catalytic activity">
    <reaction evidence="9">
        <text>Hydrolyzes the peptide bond -P2-(S-farnesyl or geranylgeranyl)C-P1'-P2'-P3'-COOH where P1' and P2' are amino acids with aliphatic sidechains and P3' is any C-terminal residue.</text>
        <dbReference type="EC" id="3.4.26.1"/>
    </reaction>
</comment>
<dbReference type="GO" id="GO:0071586">
    <property type="term" value="P:CAAX-box protein processing"/>
    <property type="evidence" value="ECO:0007669"/>
    <property type="project" value="InterPro"/>
</dbReference>
<dbReference type="PANTHER" id="PTHR13046:SF0">
    <property type="entry name" value="CAAX PRENYL PROTEASE 2"/>
    <property type="match status" value="1"/>
</dbReference>
<evidence type="ECO:0000256" key="4">
    <source>
        <dbReference type="ARBA" id="ARBA00022692"/>
    </source>
</evidence>
<proteinExistence type="inferred from homology"/>
<keyword evidence="7 11" id="KW-1133">Transmembrane helix</keyword>
<dbReference type="Pfam" id="PF02517">
    <property type="entry name" value="Rce1-like"/>
    <property type="match status" value="1"/>
</dbReference>
<feature type="transmembrane region" description="Helical" evidence="11">
    <location>
        <begin position="184"/>
        <end position="202"/>
    </location>
</feature>
<evidence type="ECO:0000259" key="12">
    <source>
        <dbReference type="Pfam" id="PF02517"/>
    </source>
</evidence>
<feature type="transmembrane region" description="Helical" evidence="11">
    <location>
        <begin position="6"/>
        <end position="27"/>
    </location>
</feature>
<dbReference type="PANTHER" id="PTHR13046">
    <property type="entry name" value="PROTEASE U48 CAAX PRENYL PROTEASE RCE1"/>
    <property type="match status" value="1"/>
</dbReference>
<dbReference type="EMBL" id="LT598469">
    <property type="protein sequence ID" value="SCU99918.1"/>
    <property type="molecule type" value="Genomic_DNA"/>
</dbReference>
<evidence type="ECO:0000313" key="13">
    <source>
        <dbReference type="EMBL" id="SCU99918.1"/>
    </source>
</evidence>
<feature type="transmembrane region" description="Helical" evidence="11">
    <location>
        <begin position="209"/>
        <end position="232"/>
    </location>
</feature>
<dbReference type="Proteomes" id="UP000191024">
    <property type="component" value="Chromosome G"/>
</dbReference>
<evidence type="ECO:0000256" key="8">
    <source>
        <dbReference type="ARBA" id="ARBA00023136"/>
    </source>
</evidence>
<protein>
    <recommendedName>
        <fullName evidence="10">intramembrane prenyl-peptidase Rce1</fullName>
        <ecNumber evidence="10">3.4.26.1</ecNumber>
    </recommendedName>
</protein>
<evidence type="ECO:0000256" key="1">
    <source>
        <dbReference type="ARBA" id="ARBA00004477"/>
    </source>
</evidence>
<evidence type="ECO:0000256" key="5">
    <source>
        <dbReference type="ARBA" id="ARBA00022801"/>
    </source>
</evidence>
<dbReference type="STRING" id="1230905.A0A1G4K7J6"/>
<keyword evidence="3" id="KW-0645">Protease</keyword>
<dbReference type="GO" id="GO:0004222">
    <property type="term" value="F:metalloendopeptidase activity"/>
    <property type="evidence" value="ECO:0007669"/>
    <property type="project" value="InterPro"/>
</dbReference>
<dbReference type="AlphaFoldDB" id="A0A1G4K7J6"/>